<evidence type="ECO:0008006" key="3">
    <source>
        <dbReference type="Google" id="ProtNLM"/>
    </source>
</evidence>
<protein>
    <recommendedName>
        <fullName evidence="3">Leucine rich repeat protein</fullName>
    </recommendedName>
</protein>
<gene>
    <name evidence="1" type="ORF">LEP1GSC150_2033</name>
</gene>
<dbReference type="Gene3D" id="3.80.10.10">
    <property type="entry name" value="Ribonuclease Inhibitor"/>
    <property type="match status" value="1"/>
</dbReference>
<name>M3G568_LEPIT</name>
<accession>M3G568</accession>
<organism evidence="1 2">
    <name type="scientific">Leptospira interrogans serovar Copenhageni str. LT2050</name>
    <dbReference type="NCBI Taxonomy" id="1001598"/>
    <lineage>
        <taxon>Bacteria</taxon>
        <taxon>Pseudomonadati</taxon>
        <taxon>Spirochaetota</taxon>
        <taxon>Spirochaetia</taxon>
        <taxon>Leptospirales</taxon>
        <taxon>Leptospiraceae</taxon>
        <taxon>Leptospira</taxon>
    </lineage>
</organism>
<dbReference type="AlphaFoldDB" id="M3G568"/>
<dbReference type="EMBL" id="AFMD02000419">
    <property type="protein sequence ID" value="EMG20415.1"/>
    <property type="molecule type" value="Genomic_DNA"/>
</dbReference>
<dbReference type="Proteomes" id="UP000011778">
    <property type="component" value="Unassembled WGS sequence"/>
</dbReference>
<dbReference type="InterPro" id="IPR032675">
    <property type="entry name" value="LRR_dom_sf"/>
</dbReference>
<comment type="caution">
    <text evidence="1">The sequence shown here is derived from an EMBL/GenBank/DDBJ whole genome shotgun (WGS) entry which is preliminary data.</text>
</comment>
<reference evidence="1 2" key="1">
    <citation type="submission" date="2013-02" db="EMBL/GenBank/DDBJ databases">
        <authorList>
            <person name="Harkins D.M."/>
            <person name="Durkin A.S."/>
            <person name="Brinkac L.M."/>
            <person name="Haft D.H."/>
            <person name="Selengut J.D."/>
            <person name="Sanka R."/>
            <person name="DePew J."/>
            <person name="Purushe J."/>
            <person name="Tulsiani S.M."/>
            <person name="Graham G.C."/>
            <person name="Burns M.-A."/>
            <person name="Dohnt M.F."/>
            <person name="Smythe L.D."/>
            <person name="McKay D.B."/>
            <person name="Craig S.B."/>
            <person name="Vinetz J.M."/>
            <person name="Sutton G.G."/>
            <person name="Nierman W.C."/>
            <person name="Fouts D.E."/>
        </authorList>
    </citation>
    <scope>NUCLEOTIDE SEQUENCE [LARGE SCALE GENOMIC DNA]</scope>
    <source>
        <strain evidence="1 2">LT2050</strain>
    </source>
</reference>
<evidence type="ECO:0000313" key="1">
    <source>
        <dbReference type="EMBL" id="EMG20415.1"/>
    </source>
</evidence>
<sequence length="205" mass="23994">MKDVSALKEINFLIANRCTELDFSTVAKLKKLRQLSLQDTKLNDLEFLHDFTELEQLNINGTPLTDEQILKFQIRFQKDRLEKNKTVSYGRDPLKLDIHPEIKDPLLRALADNRDYKPELALETGEKLLAQRAERKDIKQILKDLISICDQQWRKYLYIKTPEGEKNTSSLTKKKNDSNIYLIRTILVFLFPSRVSPIQFQKSSL</sequence>
<evidence type="ECO:0000313" key="2">
    <source>
        <dbReference type="Proteomes" id="UP000011778"/>
    </source>
</evidence>
<dbReference type="SUPFAM" id="SSF52058">
    <property type="entry name" value="L domain-like"/>
    <property type="match status" value="1"/>
</dbReference>
<proteinExistence type="predicted"/>